<name>A0A2W1JLX1_9CYAN</name>
<dbReference type="OrthoDB" id="9813383at2"/>
<dbReference type="Proteomes" id="UP000248857">
    <property type="component" value="Unassembled WGS sequence"/>
</dbReference>
<dbReference type="EC" id="6.3.5.2" evidence="2"/>
<evidence type="ECO:0000313" key="2">
    <source>
        <dbReference type="EMBL" id="PZD74289.1"/>
    </source>
</evidence>
<dbReference type="SUPFAM" id="SSF52317">
    <property type="entry name" value="Class I glutamine amidotransferase-like"/>
    <property type="match status" value="1"/>
</dbReference>
<proteinExistence type="predicted"/>
<dbReference type="GO" id="GO:0005829">
    <property type="term" value="C:cytosol"/>
    <property type="evidence" value="ECO:0007669"/>
    <property type="project" value="TreeGrafter"/>
</dbReference>
<evidence type="ECO:0000259" key="1">
    <source>
        <dbReference type="Pfam" id="PF00117"/>
    </source>
</evidence>
<gene>
    <name evidence="2" type="primary">guaA_1</name>
    <name evidence="2" type="ORF">C1752_01146</name>
</gene>
<dbReference type="CDD" id="cd01741">
    <property type="entry name" value="GATase1_1"/>
    <property type="match status" value="1"/>
</dbReference>
<reference evidence="2 3" key="1">
    <citation type="journal article" date="2018" name="Sci. Rep.">
        <title>A novel species of the marine cyanobacterium Acaryochloris with a unique pigment content and lifestyle.</title>
        <authorList>
            <person name="Partensky F."/>
            <person name="Six C."/>
            <person name="Ratin M."/>
            <person name="Garczarek L."/>
            <person name="Vaulot D."/>
            <person name="Probert I."/>
            <person name="Calteau A."/>
            <person name="Gourvil P."/>
            <person name="Marie D."/>
            <person name="Grebert T."/>
            <person name="Bouchier C."/>
            <person name="Le Panse S."/>
            <person name="Gachenot M."/>
            <person name="Rodriguez F."/>
            <person name="Garrido J.L."/>
        </authorList>
    </citation>
    <scope>NUCLEOTIDE SEQUENCE [LARGE SCALE GENOMIC DNA]</scope>
    <source>
        <strain evidence="2 3">RCC1774</strain>
    </source>
</reference>
<dbReference type="Pfam" id="PF00117">
    <property type="entry name" value="GATase"/>
    <property type="match status" value="1"/>
</dbReference>
<dbReference type="GO" id="GO:0003922">
    <property type="term" value="F:GMP synthase (glutamine-hydrolyzing) activity"/>
    <property type="evidence" value="ECO:0007669"/>
    <property type="project" value="UniProtKB-EC"/>
</dbReference>
<accession>A0A2W1JLX1</accession>
<dbReference type="InterPro" id="IPR029062">
    <property type="entry name" value="Class_I_gatase-like"/>
</dbReference>
<dbReference type="InterPro" id="IPR017926">
    <property type="entry name" value="GATASE"/>
</dbReference>
<dbReference type="Gene3D" id="3.40.50.880">
    <property type="match status" value="1"/>
</dbReference>
<evidence type="ECO:0000313" key="3">
    <source>
        <dbReference type="Proteomes" id="UP000248857"/>
    </source>
</evidence>
<keyword evidence="2" id="KW-0436">Ligase</keyword>
<keyword evidence="3" id="KW-1185">Reference proteome</keyword>
<organism evidence="2 3">
    <name type="scientific">Acaryochloris thomasi RCC1774</name>
    <dbReference type="NCBI Taxonomy" id="1764569"/>
    <lineage>
        <taxon>Bacteria</taxon>
        <taxon>Bacillati</taxon>
        <taxon>Cyanobacteriota</taxon>
        <taxon>Cyanophyceae</taxon>
        <taxon>Acaryochloridales</taxon>
        <taxon>Acaryochloridaceae</taxon>
        <taxon>Acaryochloris</taxon>
        <taxon>Acaryochloris thomasi</taxon>
    </lineage>
</organism>
<feature type="domain" description="Glutamine amidotransferase" evidence="1">
    <location>
        <begin position="65"/>
        <end position="192"/>
    </location>
</feature>
<dbReference type="PANTHER" id="PTHR42695:SF5">
    <property type="entry name" value="GLUTAMINE AMIDOTRANSFERASE YLR126C-RELATED"/>
    <property type="match status" value="1"/>
</dbReference>
<sequence>MQIRSDALTCAEELQEFVRHSGLQASQFTTLNVFEQLTFPPGCADAYDALFVGGSSDASVLEPKTYPFVEPAKALLSHCVDQSLPVFASCFGFQLVVEALGGKVILDHDHMEMGIYPIRLTPAAQTDLLFHDSPDGFLAVSGHKERAVELPPGVTLLAFTERCPYHAIKLEGKPFYGFQFHPEVDHHDLESRISRYQDRYLKTDGHLQEILSHLYPTPEANLLLHKFVDRVLLRSEATDFN</sequence>
<dbReference type="PROSITE" id="PS51273">
    <property type="entry name" value="GATASE_TYPE_1"/>
    <property type="match status" value="1"/>
</dbReference>
<comment type="caution">
    <text evidence="2">The sequence shown here is derived from an EMBL/GenBank/DDBJ whole genome shotgun (WGS) entry which is preliminary data.</text>
</comment>
<dbReference type="PANTHER" id="PTHR42695">
    <property type="entry name" value="GLUTAMINE AMIDOTRANSFERASE YLR126C-RELATED"/>
    <property type="match status" value="1"/>
</dbReference>
<dbReference type="EMBL" id="PQWO01000003">
    <property type="protein sequence ID" value="PZD74289.1"/>
    <property type="molecule type" value="Genomic_DNA"/>
</dbReference>
<dbReference type="InterPro" id="IPR044992">
    <property type="entry name" value="ChyE-like"/>
</dbReference>
<protein>
    <submittedName>
        <fullName evidence="2">GMP synthase [glutamine-hydrolyzing]</fullName>
        <ecNumber evidence="2">6.3.5.2</ecNumber>
    </submittedName>
</protein>
<dbReference type="AlphaFoldDB" id="A0A2W1JLX1"/>